<evidence type="ECO:0000313" key="1">
    <source>
        <dbReference type="EMBL" id="DAE25047.1"/>
    </source>
</evidence>
<proteinExistence type="predicted"/>
<reference evidence="1" key="1">
    <citation type="journal article" date="2021" name="Proc. Natl. Acad. Sci. U.S.A.">
        <title>A Catalog of Tens of Thousands of Viruses from Human Metagenomes Reveals Hidden Associations with Chronic Diseases.</title>
        <authorList>
            <person name="Tisza M.J."/>
            <person name="Buck C.B."/>
        </authorList>
    </citation>
    <scope>NUCLEOTIDE SEQUENCE</scope>
    <source>
        <strain evidence="1">Ct4Am4</strain>
    </source>
</reference>
<sequence length="465" mass="52701">MALLTWQDFQTDEDKIPDFISQMIAEHERNEAVEMARTANLYDHQKNKTVNEYVQKIYSSTGVSVQNYVASNNKIASNFFRRLNTQRCAYSLGNGVTFASDKDADGKAKQGGGTKAKLGKTFDTELYRAGYLALIHGVSFVFFNFDHIHVFPLTEFVPLWDENDGTLRAGLRYWRIDDTKPTIAVLYTEDGYRRFKSKSGYAQFEKDGDLRAYKQTISKAPADAEPEVIAEENYSRLPIVPLWGSRLHQSTLVGLQQSIDSYDLIRSGFANDLQDCAQIYWILENYGGMDDKDLQKFRDQILLQHIAVADTSDGGGIKPYTQDIPYAARTAYLQTIRQDIYEDFGGFDTKAISASNQTATAINSAYQPLDENADDFENQLESCIRSILGLIGIDDVPVFKRNRISNQLEQVQMLMLEAPYLDRQTILENLPNIYIDKVPEIMARLDEETEGRFVRGDGENAGDDE</sequence>
<accession>A0A8S5R0N3</accession>
<dbReference type="Pfam" id="PF05133">
    <property type="entry name" value="SPP1_portal"/>
    <property type="match status" value="1"/>
</dbReference>
<dbReference type="InterPro" id="IPR021145">
    <property type="entry name" value="Portal_protein_SPP1_Gp6-like"/>
</dbReference>
<name>A0A8S5R0N3_9CAUD</name>
<dbReference type="EMBL" id="BK015792">
    <property type="protein sequence ID" value="DAE25047.1"/>
    <property type="molecule type" value="Genomic_DNA"/>
</dbReference>
<organism evidence="1">
    <name type="scientific">Siphoviridae sp. ct4Am4</name>
    <dbReference type="NCBI Taxonomy" id="2826287"/>
    <lineage>
        <taxon>Viruses</taxon>
        <taxon>Duplodnaviria</taxon>
        <taxon>Heunggongvirae</taxon>
        <taxon>Uroviricota</taxon>
        <taxon>Caudoviricetes</taxon>
    </lineage>
</organism>
<protein>
    <submittedName>
        <fullName evidence="1">PORTAL PROTEIN</fullName>
    </submittedName>
</protein>